<proteinExistence type="predicted"/>
<name>A0A4P2QA31_SORCE</name>
<dbReference type="EMBL" id="CP012670">
    <property type="protein sequence ID" value="AUX26108.1"/>
    <property type="molecule type" value="Genomic_DNA"/>
</dbReference>
<sequence length="53" mass="5594">MPIPSRLASEHVATSYPLTPLSWEVGFTADPAVPPAELVPAEVPGAVQRTSRP</sequence>
<organism evidence="1 2">
    <name type="scientific">Sorangium cellulosum</name>
    <name type="common">Polyangium cellulosum</name>
    <dbReference type="NCBI Taxonomy" id="56"/>
    <lineage>
        <taxon>Bacteria</taxon>
        <taxon>Pseudomonadati</taxon>
        <taxon>Myxococcota</taxon>
        <taxon>Polyangia</taxon>
        <taxon>Polyangiales</taxon>
        <taxon>Polyangiaceae</taxon>
        <taxon>Sorangium</taxon>
    </lineage>
</organism>
<dbReference type="Proteomes" id="UP000295781">
    <property type="component" value="Chromosome"/>
</dbReference>
<evidence type="ECO:0000313" key="2">
    <source>
        <dbReference type="Proteomes" id="UP000295781"/>
    </source>
</evidence>
<evidence type="ECO:0000313" key="1">
    <source>
        <dbReference type="EMBL" id="AUX26108.1"/>
    </source>
</evidence>
<gene>
    <name evidence="1" type="ORF">SOCEGT47_066670</name>
</gene>
<dbReference type="AlphaFoldDB" id="A0A4P2QA31"/>
<dbReference type="RefSeq" id="WP_165373481.1">
    <property type="nucleotide sequence ID" value="NZ_CP012670.1"/>
</dbReference>
<protein>
    <submittedName>
        <fullName evidence="1">Uncharacterized protein</fullName>
    </submittedName>
</protein>
<reference evidence="1 2" key="1">
    <citation type="submission" date="2015-09" db="EMBL/GenBank/DDBJ databases">
        <title>Sorangium comparison.</title>
        <authorList>
            <person name="Zaburannyi N."/>
            <person name="Bunk B."/>
            <person name="Overmann J."/>
            <person name="Mueller R."/>
        </authorList>
    </citation>
    <scope>NUCLEOTIDE SEQUENCE [LARGE SCALE GENOMIC DNA]</scope>
    <source>
        <strain evidence="1 2">So ceGT47</strain>
    </source>
</reference>
<accession>A0A4P2QA31</accession>